<evidence type="ECO:0000313" key="1">
    <source>
        <dbReference type="EMBL" id="MFC6999449.1"/>
    </source>
</evidence>
<dbReference type="Gene3D" id="3.40.50.1820">
    <property type="entry name" value="alpha/beta hydrolase"/>
    <property type="match status" value="1"/>
</dbReference>
<accession>A0ABW2DRY9</accession>
<comment type="caution">
    <text evidence="1">The sequence shown here is derived from an EMBL/GenBank/DDBJ whole genome shotgun (WGS) entry which is preliminary data.</text>
</comment>
<dbReference type="RefSeq" id="WP_082882858.1">
    <property type="nucleotide sequence ID" value="NZ_JBHSYQ010000015.1"/>
</dbReference>
<proteinExistence type="predicted"/>
<keyword evidence="1" id="KW-0378">Hydrolase</keyword>
<protein>
    <submittedName>
        <fullName evidence="1">Alpha/beta hydrolase</fullName>
    </submittedName>
</protein>
<name>A0ABW2DRY9_9BACT</name>
<dbReference type="InterPro" id="IPR050583">
    <property type="entry name" value="Mycobacterial_A85_antigen"/>
</dbReference>
<organism evidence="1 2">
    <name type="scientific">Rufibacter roseus</name>
    <dbReference type="NCBI Taxonomy" id="1567108"/>
    <lineage>
        <taxon>Bacteria</taxon>
        <taxon>Pseudomonadati</taxon>
        <taxon>Bacteroidota</taxon>
        <taxon>Cytophagia</taxon>
        <taxon>Cytophagales</taxon>
        <taxon>Hymenobacteraceae</taxon>
        <taxon>Rufibacter</taxon>
    </lineage>
</organism>
<dbReference type="Pfam" id="PF00756">
    <property type="entry name" value="Esterase"/>
    <property type="match status" value="1"/>
</dbReference>
<dbReference type="PANTHER" id="PTHR48098">
    <property type="entry name" value="ENTEROCHELIN ESTERASE-RELATED"/>
    <property type="match status" value="1"/>
</dbReference>
<keyword evidence="2" id="KW-1185">Reference proteome</keyword>
<dbReference type="PANTHER" id="PTHR48098:SF6">
    <property type="entry name" value="FERRI-BACILLIBACTIN ESTERASE BESA"/>
    <property type="match status" value="1"/>
</dbReference>
<dbReference type="SUPFAM" id="SSF53474">
    <property type="entry name" value="alpha/beta-Hydrolases"/>
    <property type="match status" value="1"/>
</dbReference>
<dbReference type="GO" id="GO:0016787">
    <property type="term" value="F:hydrolase activity"/>
    <property type="evidence" value="ECO:0007669"/>
    <property type="project" value="UniProtKB-KW"/>
</dbReference>
<dbReference type="Proteomes" id="UP001596405">
    <property type="component" value="Unassembled WGS sequence"/>
</dbReference>
<dbReference type="EMBL" id="JBHSYQ010000015">
    <property type="protein sequence ID" value="MFC6999449.1"/>
    <property type="molecule type" value="Genomic_DNA"/>
</dbReference>
<gene>
    <name evidence="1" type="ORF">ACFQHR_17570</name>
</gene>
<evidence type="ECO:0000313" key="2">
    <source>
        <dbReference type="Proteomes" id="UP001596405"/>
    </source>
</evidence>
<dbReference type="InterPro" id="IPR029058">
    <property type="entry name" value="AB_hydrolase_fold"/>
</dbReference>
<dbReference type="InterPro" id="IPR000801">
    <property type="entry name" value="Esterase-like"/>
</dbReference>
<sequence>MKSFSAGVVCMVVLLVLAWQTALGQVTLVLKKVPIGTPASDTLFLAGNINNWNHRSSAHMFVRAANQQYYLTVPELTEVLEFKITRGSWAKGEILANGAARGNRGFSTATAADSLYIEVENWQDNFSASTKPHTASANVQFLSHTFWMPQLNKSRRIWLYLPSGYHLSKKRYPVLYMHDGQNLFDSFYSYSGEWEVDETLDQLARRKKLEIVVVGIENGGEERINEYTPWHNKQYGGGKGDAYVDFLVQTLKPYIDSHYRTLPGKTTTGVAGSSMGGLISLYAAVKYPEVYGRVGVFSPAFWLSPELYQYVEQCDLLPSTKLYLMAGAREGEQMVPDM</sequence>
<reference evidence="2" key="1">
    <citation type="journal article" date="2019" name="Int. J. Syst. Evol. Microbiol.">
        <title>The Global Catalogue of Microorganisms (GCM) 10K type strain sequencing project: providing services to taxonomists for standard genome sequencing and annotation.</title>
        <authorList>
            <consortium name="The Broad Institute Genomics Platform"/>
            <consortium name="The Broad Institute Genome Sequencing Center for Infectious Disease"/>
            <person name="Wu L."/>
            <person name="Ma J."/>
        </authorList>
    </citation>
    <scope>NUCLEOTIDE SEQUENCE [LARGE SCALE GENOMIC DNA]</scope>
    <source>
        <strain evidence="2">CGMCC 4.7393</strain>
    </source>
</reference>